<evidence type="ECO:0000256" key="2">
    <source>
        <dbReference type="ARBA" id="ARBA00022598"/>
    </source>
</evidence>
<dbReference type="GO" id="GO:0006310">
    <property type="term" value="P:DNA recombination"/>
    <property type="evidence" value="ECO:0007669"/>
    <property type="project" value="InterPro"/>
</dbReference>
<evidence type="ECO:0000256" key="3">
    <source>
        <dbReference type="ARBA" id="ARBA00022705"/>
    </source>
</evidence>
<dbReference type="GO" id="GO:0006281">
    <property type="term" value="P:DNA repair"/>
    <property type="evidence" value="ECO:0007669"/>
    <property type="project" value="UniProtKB-KW"/>
</dbReference>
<dbReference type="PANTHER" id="PTHR47810:SF1">
    <property type="entry name" value="DNA LIGASE B"/>
    <property type="match status" value="1"/>
</dbReference>
<keyword evidence="5" id="KW-0234">DNA repair</keyword>
<dbReference type="Pfam" id="PF01068">
    <property type="entry name" value="DNA_ligase_A_M"/>
    <property type="match status" value="1"/>
</dbReference>
<dbReference type="GO" id="GO:0005524">
    <property type="term" value="F:ATP binding"/>
    <property type="evidence" value="ECO:0007669"/>
    <property type="project" value="InterPro"/>
</dbReference>
<evidence type="ECO:0000256" key="5">
    <source>
        <dbReference type="ARBA" id="ARBA00023204"/>
    </source>
</evidence>
<dbReference type="InterPro" id="IPR012340">
    <property type="entry name" value="NA-bd_OB-fold"/>
</dbReference>
<comment type="caution">
    <text evidence="7">The sequence shown here is derived from an EMBL/GenBank/DDBJ whole genome shotgun (WGS) entry which is preliminary data.</text>
</comment>
<keyword evidence="3" id="KW-0235">DNA replication</keyword>
<feature type="domain" description="ATP-dependent DNA ligase family profile" evidence="6">
    <location>
        <begin position="265"/>
        <end position="421"/>
    </location>
</feature>
<accession>A0A3L6L3W5</accession>
<dbReference type="GO" id="GO:0006260">
    <property type="term" value="P:DNA replication"/>
    <property type="evidence" value="ECO:0007669"/>
    <property type="project" value="UniProtKB-KW"/>
</dbReference>
<dbReference type="InterPro" id="IPR050326">
    <property type="entry name" value="NAD_dep_DNA_ligaseB"/>
</dbReference>
<sequence length="482" mass="54506">MRFSRPCLSSLFATTVPFLSRSSRSASLAKNLAQFHPTIAQTWITAACNKLLQPQHVLPSSRKLAWWRCPYCEHQHPKRIDLHVAAGGACPKCSRMPTLTCSRKRSASSSRTSENTIAATVKHRCRPDNSLAILDAPNASRVKNSIADNGYLRVSETRNLLPMLARNYDKEVKRISNDEQLFVSPKLDGVRCVVAWNLRDRCLSFFSRSGMLFDCCDHIEPQLRPLFEKDNMLVLDGELYNHDASDFEQLTSAIRTTRQHRTAGIEKVQQQLQYHVFDLLYAKEFPHMTVVPFGQRYKHLCDLMQKINSGKGQGRRKVVKLVPVMSAKKSDIDRLLRLNVDRGYEGIMIRRNGIEDNKCMTSVSSSGGASAAVPGYAYGARSPNLLKYKLMQDSEYIIVDGVEGRGKWRGCLGAFVCQTRAGHRFTVAPATTEERKREMWHRLNVYKGKMLTVQYQELSTNGVPRFPIGKCVRGTKTGSDWV</sequence>
<dbReference type="Gene3D" id="2.40.50.140">
    <property type="entry name" value="Nucleic acid-binding proteins"/>
    <property type="match status" value="1"/>
</dbReference>
<dbReference type="Pfam" id="PF14743">
    <property type="entry name" value="DNA_ligase_OB_2"/>
    <property type="match status" value="1"/>
</dbReference>
<dbReference type="CDD" id="cd08041">
    <property type="entry name" value="OBF_kDNA_ligase_like"/>
    <property type="match status" value="1"/>
</dbReference>
<dbReference type="AlphaFoldDB" id="A0A3L6L3W5"/>
<dbReference type="PANTHER" id="PTHR47810">
    <property type="entry name" value="DNA LIGASE"/>
    <property type="match status" value="1"/>
</dbReference>
<dbReference type="SUPFAM" id="SSF50249">
    <property type="entry name" value="Nucleic acid-binding proteins"/>
    <property type="match status" value="1"/>
</dbReference>
<dbReference type="GO" id="GO:0003910">
    <property type="term" value="F:DNA ligase (ATP) activity"/>
    <property type="evidence" value="ECO:0007669"/>
    <property type="project" value="InterPro"/>
</dbReference>
<evidence type="ECO:0000256" key="1">
    <source>
        <dbReference type="ARBA" id="ARBA00001968"/>
    </source>
</evidence>
<dbReference type="Proteomes" id="UP000266743">
    <property type="component" value="Chromosome 7"/>
</dbReference>
<reference evidence="7 8" key="1">
    <citation type="submission" date="2018-09" db="EMBL/GenBank/DDBJ databases">
        <title>whole genome sequence of T. equiperdum IVM-t1 strain.</title>
        <authorList>
            <person name="Suganuma K."/>
        </authorList>
    </citation>
    <scope>NUCLEOTIDE SEQUENCE [LARGE SCALE GENOMIC DNA]</scope>
    <source>
        <strain evidence="7 8">IVM-t1</strain>
    </source>
</reference>
<dbReference type="Pfam" id="PF14311">
    <property type="entry name" value="DUF4379"/>
    <property type="match status" value="1"/>
</dbReference>
<dbReference type="SUPFAM" id="SSF56091">
    <property type="entry name" value="DNA ligase/mRNA capping enzyme, catalytic domain"/>
    <property type="match status" value="1"/>
</dbReference>
<protein>
    <submittedName>
        <fullName evidence="7">Mitochondrial DNA ligase like protein</fullName>
    </submittedName>
</protein>
<dbReference type="CDD" id="cd07896">
    <property type="entry name" value="Adenylation_kDNA_ligase_like"/>
    <property type="match status" value="1"/>
</dbReference>
<proteinExistence type="predicted"/>
<dbReference type="InterPro" id="IPR025487">
    <property type="entry name" value="DUF4379"/>
</dbReference>
<name>A0A3L6L3W5_9TRYP</name>
<dbReference type="Gene3D" id="3.30.470.30">
    <property type="entry name" value="DNA ligase/mRNA capping enzyme"/>
    <property type="match status" value="1"/>
</dbReference>
<gene>
    <name evidence="7" type="ORF">DPX39_070017600</name>
</gene>
<keyword evidence="2 7" id="KW-0436">Ligase</keyword>
<dbReference type="EMBL" id="QSBY01000007">
    <property type="protein sequence ID" value="RHW71343.1"/>
    <property type="molecule type" value="Genomic_DNA"/>
</dbReference>
<evidence type="ECO:0000256" key="4">
    <source>
        <dbReference type="ARBA" id="ARBA00022763"/>
    </source>
</evidence>
<evidence type="ECO:0000313" key="8">
    <source>
        <dbReference type="Proteomes" id="UP000266743"/>
    </source>
</evidence>
<evidence type="ECO:0000259" key="6">
    <source>
        <dbReference type="PROSITE" id="PS50160"/>
    </source>
</evidence>
<comment type="cofactor">
    <cofactor evidence="1">
        <name>a divalent metal cation</name>
        <dbReference type="ChEBI" id="CHEBI:60240"/>
    </cofactor>
</comment>
<dbReference type="PROSITE" id="PS50160">
    <property type="entry name" value="DNA_LIGASE_A3"/>
    <property type="match status" value="1"/>
</dbReference>
<dbReference type="InterPro" id="IPR029319">
    <property type="entry name" value="DNA_ligase_OB"/>
</dbReference>
<evidence type="ECO:0000313" key="7">
    <source>
        <dbReference type="EMBL" id="RHW71343.1"/>
    </source>
</evidence>
<keyword evidence="4" id="KW-0227">DNA damage</keyword>
<organism evidence="7 8">
    <name type="scientific">Trypanosoma brucei equiperdum</name>
    <dbReference type="NCBI Taxonomy" id="630700"/>
    <lineage>
        <taxon>Eukaryota</taxon>
        <taxon>Discoba</taxon>
        <taxon>Euglenozoa</taxon>
        <taxon>Kinetoplastea</taxon>
        <taxon>Metakinetoplastina</taxon>
        <taxon>Trypanosomatida</taxon>
        <taxon>Trypanosomatidae</taxon>
        <taxon>Trypanosoma</taxon>
    </lineage>
</organism>
<dbReference type="InterPro" id="IPR012310">
    <property type="entry name" value="DNA_ligase_ATP-dep_cent"/>
</dbReference>